<reference evidence="2 3" key="1">
    <citation type="submission" date="2017-11" db="EMBL/GenBank/DDBJ databases">
        <title>De novo assembly and phasing of dikaryotic genomes from two isolates of Puccinia coronata f. sp. avenae, the causal agent of oat crown rust.</title>
        <authorList>
            <person name="Miller M.E."/>
            <person name="Zhang Y."/>
            <person name="Omidvar V."/>
            <person name="Sperschneider J."/>
            <person name="Schwessinger B."/>
            <person name="Raley C."/>
            <person name="Palmer J.M."/>
            <person name="Garnica D."/>
            <person name="Upadhyaya N."/>
            <person name="Rathjen J."/>
            <person name="Taylor J.M."/>
            <person name="Park R.F."/>
            <person name="Dodds P.N."/>
            <person name="Hirsch C.D."/>
            <person name="Kianian S.F."/>
            <person name="Figueroa M."/>
        </authorList>
    </citation>
    <scope>NUCLEOTIDE SEQUENCE [LARGE SCALE GENOMIC DNA]</scope>
    <source>
        <strain evidence="2">12NC29</strain>
    </source>
</reference>
<organism evidence="2 3">
    <name type="scientific">Puccinia coronata f. sp. avenae</name>
    <dbReference type="NCBI Taxonomy" id="200324"/>
    <lineage>
        <taxon>Eukaryota</taxon>
        <taxon>Fungi</taxon>
        <taxon>Dikarya</taxon>
        <taxon>Basidiomycota</taxon>
        <taxon>Pucciniomycotina</taxon>
        <taxon>Pucciniomycetes</taxon>
        <taxon>Pucciniales</taxon>
        <taxon>Pucciniaceae</taxon>
        <taxon>Puccinia</taxon>
    </lineage>
</organism>
<dbReference type="EMBL" id="PGCJ01001267">
    <property type="protein sequence ID" value="PLW06959.1"/>
    <property type="molecule type" value="Genomic_DNA"/>
</dbReference>
<feature type="region of interest" description="Disordered" evidence="1">
    <location>
        <begin position="142"/>
        <end position="172"/>
    </location>
</feature>
<accession>A0A2N5S170</accession>
<comment type="caution">
    <text evidence="2">The sequence shown here is derived from an EMBL/GenBank/DDBJ whole genome shotgun (WGS) entry which is preliminary data.</text>
</comment>
<evidence type="ECO:0000313" key="3">
    <source>
        <dbReference type="Proteomes" id="UP000235388"/>
    </source>
</evidence>
<evidence type="ECO:0000313" key="2">
    <source>
        <dbReference type="EMBL" id="PLW06959.1"/>
    </source>
</evidence>
<keyword evidence="3" id="KW-1185">Reference proteome</keyword>
<name>A0A2N5S170_9BASI</name>
<proteinExistence type="predicted"/>
<gene>
    <name evidence="2" type="ORF">PCANC_27072</name>
</gene>
<dbReference type="AlphaFoldDB" id="A0A2N5S170"/>
<dbReference type="Proteomes" id="UP000235388">
    <property type="component" value="Unassembled WGS sequence"/>
</dbReference>
<sequence>MELPPYQQQSLGTASSSKTRNFQKVPLFLFSTTPHSTNGCRKSTPLRSPKEELCFEWTTLETPRPVLEQEPSSDVGFQDLNVYGDQILAKYGMNTKYDQFHPVYLHPTNSELYFPLTSGNVEKWEKALRSCIPGVSLIAPPNSIKFKTQPKDTNQPSPPSSVHGADRDALTN</sequence>
<protein>
    <submittedName>
        <fullName evidence="2">Uncharacterized protein</fullName>
    </submittedName>
</protein>
<evidence type="ECO:0000256" key="1">
    <source>
        <dbReference type="SAM" id="MobiDB-lite"/>
    </source>
</evidence>